<dbReference type="Proteomes" id="UP000569914">
    <property type="component" value="Unassembled WGS sequence"/>
</dbReference>
<evidence type="ECO:0000259" key="1">
    <source>
        <dbReference type="Pfam" id="PF01323"/>
    </source>
</evidence>
<dbReference type="PANTHER" id="PTHR13887">
    <property type="entry name" value="GLUTATHIONE S-TRANSFERASE KAPPA"/>
    <property type="match status" value="1"/>
</dbReference>
<name>A0A7Y9I2K4_9ACTN</name>
<dbReference type="Pfam" id="PF01323">
    <property type="entry name" value="DSBA"/>
    <property type="match status" value="1"/>
</dbReference>
<dbReference type="CDD" id="cd03024">
    <property type="entry name" value="DsbA_FrnE"/>
    <property type="match status" value="1"/>
</dbReference>
<dbReference type="SUPFAM" id="SSF52833">
    <property type="entry name" value="Thioredoxin-like"/>
    <property type="match status" value="1"/>
</dbReference>
<dbReference type="InterPro" id="IPR001853">
    <property type="entry name" value="DSBA-like_thioredoxin_dom"/>
</dbReference>
<dbReference type="GO" id="GO:0016491">
    <property type="term" value="F:oxidoreductase activity"/>
    <property type="evidence" value="ECO:0007669"/>
    <property type="project" value="InterPro"/>
</dbReference>
<dbReference type="Gene3D" id="3.40.30.10">
    <property type="entry name" value="Glutaredoxin"/>
    <property type="match status" value="1"/>
</dbReference>
<evidence type="ECO:0000313" key="3">
    <source>
        <dbReference type="Proteomes" id="UP000569914"/>
    </source>
</evidence>
<accession>A0A7Y9I2K4</accession>
<keyword evidence="2" id="KW-0413">Isomerase</keyword>
<sequence>MSADPFVLEAGRLRIDIWSDIMCPWCYLGDAALDHALRDFPYADRVDIRYHSFLLRPDLPSDRPTDLYELISSGRGVSREEVDAGHAMLEERGRALGLDYRFDKAIAINSTSAHRLSHVALDAGLQRAMMQRLFLAYFTEGRNVADYDTLTELAEQVGLDPVTVRKALESGAHLDDVQDDLTLARELGIQGVPFFVFNGKYAVSGGQPVEVFRQTLDTVWGELSPAPAG</sequence>
<proteinExistence type="predicted"/>
<feature type="domain" description="DSBA-like thioredoxin" evidence="1">
    <location>
        <begin position="15"/>
        <end position="216"/>
    </location>
</feature>
<gene>
    <name evidence="2" type="ORF">BKA15_000352</name>
</gene>
<dbReference type="PANTHER" id="PTHR13887:SF41">
    <property type="entry name" value="THIOREDOXIN SUPERFAMILY PROTEIN"/>
    <property type="match status" value="1"/>
</dbReference>
<keyword evidence="3" id="KW-1185">Reference proteome</keyword>
<dbReference type="GO" id="GO:0016853">
    <property type="term" value="F:isomerase activity"/>
    <property type="evidence" value="ECO:0007669"/>
    <property type="project" value="UniProtKB-KW"/>
</dbReference>
<evidence type="ECO:0000313" key="2">
    <source>
        <dbReference type="EMBL" id="NYE69023.1"/>
    </source>
</evidence>
<organism evidence="2 3">
    <name type="scientific">Microlunatus parietis</name>
    <dbReference type="NCBI Taxonomy" id="682979"/>
    <lineage>
        <taxon>Bacteria</taxon>
        <taxon>Bacillati</taxon>
        <taxon>Actinomycetota</taxon>
        <taxon>Actinomycetes</taxon>
        <taxon>Propionibacteriales</taxon>
        <taxon>Propionibacteriaceae</taxon>
        <taxon>Microlunatus</taxon>
    </lineage>
</organism>
<reference evidence="2 3" key="1">
    <citation type="submission" date="2020-07" db="EMBL/GenBank/DDBJ databases">
        <title>Sequencing the genomes of 1000 actinobacteria strains.</title>
        <authorList>
            <person name="Klenk H.-P."/>
        </authorList>
    </citation>
    <scope>NUCLEOTIDE SEQUENCE [LARGE SCALE GENOMIC DNA]</scope>
    <source>
        <strain evidence="2 3">DSM 22083</strain>
    </source>
</reference>
<comment type="caution">
    <text evidence="2">The sequence shown here is derived from an EMBL/GenBank/DDBJ whole genome shotgun (WGS) entry which is preliminary data.</text>
</comment>
<dbReference type="RefSeq" id="WP_179747810.1">
    <property type="nucleotide sequence ID" value="NZ_JACCBU010000001.1"/>
</dbReference>
<dbReference type="InterPro" id="IPR036249">
    <property type="entry name" value="Thioredoxin-like_sf"/>
</dbReference>
<dbReference type="AlphaFoldDB" id="A0A7Y9I2K4"/>
<protein>
    <submittedName>
        <fullName evidence="2">Putative DsbA family dithiol-disulfide isomerase</fullName>
    </submittedName>
</protein>
<dbReference type="EMBL" id="JACCBU010000001">
    <property type="protein sequence ID" value="NYE69023.1"/>
    <property type="molecule type" value="Genomic_DNA"/>
</dbReference>